<evidence type="ECO:0000259" key="1">
    <source>
        <dbReference type="Pfam" id="PF21347"/>
    </source>
</evidence>
<dbReference type="Pfam" id="PF21347">
    <property type="entry name" value="DUF3108_like"/>
    <property type="match status" value="1"/>
</dbReference>
<sequence length="220" mass="24235">MPFLILAAALSAAAGPVDCAGYYYFADGRRIETVTLDAQGSVKNRKLMTVRAGQVTPRSATAQLTTRSLDTREPATTSEARCENGDLLLDLTGSLPSQKEALSSRRPILLRYPGDMRVGDALESRVDFDLDGETRGKAMKVRFSLADRRVRASEAVDTPQGRKQAFVIRSTLNVSFRVIGVAIPMRYELVEFFVPGLGVMRTEAEEKGRTVERSTVRFLN</sequence>
<proteinExistence type="predicted"/>
<keyword evidence="3" id="KW-1185">Reference proteome</keyword>
<accession>A0A7X5ZX23</accession>
<dbReference type="InterPro" id="IPR049279">
    <property type="entry name" value="DUF3108-like"/>
</dbReference>
<evidence type="ECO:0000313" key="3">
    <source>
        <dbReference type="Proteomes" id="UP000564677"/>
    </source>
</evidence>
<organism evidence="2 3">
    <name type="scientific">Sphingomonas leidyi</name>
    <dbReference type="NCBI Taxonomy" id="68569"/>
    <lineage>
        <taxon>Bacteria</taxon>
        <taxon>Pseudomonadati</taxon>
        <taxon>Pseudomonadota</taxon>
        <taxon>Alphaproteobacteria</taxon>
        <taxon>Sphingomonadales</taxon>
        <taxon>Sphingomonadaceae</taxon>
        <taxon>Sphingomonas</taxon>
    </lineage>
</organism>
<comment type="caution">
    <text evidence="2">The sequence shown here is derived from an EMBL/GenBank/DDBJ whole genome shotgun (WGS) entry which is preliminary data.</text>
</comment>
<dbReference type="EMBL" id="JAASQV010000004">
    <property type="protein sequence ID" value="NIJ66792.1"/>
    <property type="molecule type" value="Genomic_DNA"/>
</dbReference>
<name>A0A7X5ZX23_9SPHN</name>
<dbReference type="RefSeq" id="WP_167301099.1">
    <property type="nucleotide sequence ID" value="NZ_JAASQV010000004.1"/>
</dbReference>
<feature type="domain" description="DUF3108" evidence="1">
    <location>
        <begin position="27"/>
        <end position="210"/>
    </location>
</feature>
<dbReference type="Proteomes" id="UP000564677">
    <property type="component" value="Unassembled WGS sequence"/>
</dbReference>
<dbReference type="AlphaFoldDB" id="A0A7X5ZX23"/>
<reference evidence="2 3" key="1">
    <citation type="submission" date="2020-03" db="EMBL/GenBank/DDBJ databases">
        <title>Genomic Encyclopedia of Type Strains, Phase IV (KMG-IV): sequencing the most valuable type-strain genomes for metagenomic binning, comparative biology and taxonomic classification.</title>
        <authorList>
            <person name="Goeker M."/>
        </authorList>
    </citation>
    <scope>NUCLEOTIDE SEQUENCE [LARGE SCALE GENOMIC DNA]</scope>
    <source>
        <strain evidence="2 3">DSM 4733</strain>
    </source>
</reference>
<dbReference type="Gene3D" id="2.40.360.20">
    <property type="match status" value="1"/>
</dbReference>
<evidence type="ECO:0000313" key="2">
    <source>
        <dbReference type="EMBL" id="NIJ66792.1"/>
    </source>
</evidence>
<protein>
    <recommendedName>
        <fullName evidence="1">DUF3108 domain-containing protein</fullName>
    </recommendedName>
</protein>
<gene>
    <name evidence="2" type="ORF">FHR20_003768</name>
</gene>